<dbReference type="InterPro" id="IPR005198">
    <property type="entry name" value="Glyco_hydro_76"/>
</dbReference>
<dbReference type="Gene3D" id="1.50.10.20">
    <property type="match status" value="1"/>
</dbReference>
<name>A0ABS2QER6_9BACI</name>
<dbReference type="PIRSF" id="PIRSF021505">
    <property type="entry name" value="O_gly_hdrol"/>
    <property type="match status" value="1"/>
</dbReference>
<dbReference type="EMBL" id="JAFBFI010000003">
    <property type="protein sequence ID" value="MBM7691618.1"/>
    <property type="molecule type" value="Genomic_DNA"/>
</dbReference>
<dbReference type="Proteomes" id="UP000823486">
    <property type="component" value="Unassembled WGS sequence"/>
</dbReference>
<evidence type="ECO:0000313" key="3">
    <source>
        <dbReference type="Proteomes" id="UP000823486"/>
    </source>
</evidence>
<comment type="caution">
    <text evidence="2">The sequence shown here is derived from an EMBL/GenBank/DDBJ whole genome shotgun (WGS) entry which is preliminary data.</text>
</comment>
<dbReference type="InterPro" id="IPR053169">
    <property type="entry name" value="MUG_Protein"/>
</dbReference>
<evidence type="ECO:0000256" key="1">
    <source>
        <dbReference type="SAM" id="SignalP"/>
    </source>
</evidence>
<keyword evidence="3" id="KW-1185">Reference proteome</keyword>
<dbReference type="PANTHER" id="PTHR47791:SF4">
    <property type="entry name" value="(PUTATIVE SECRETED PROTEIN)-RELATED"/>
    <property type="match status" value="1"/>
</dbReference>
<feature type="signal peptide" evidence="1">
    <location>
        <begin position="1"/>
        <end position="21"/>
    </location>
</feature>
<dbReference type="PANTHER" id="PTHR47791">
    <property type="entry name" value="MEIOTICALLY UP-REGULATED GENE 191 PROTEIN"/>
    <property type="match status" value="1"/>
</dbReference>
<evidence type="ECO:0000313" key="2">
    <source>
        <dbReference type="EMBL" id="MBM7691618.1"/>
    </source>
</evidence>
<protein>
    <submittedName>
        <fullName evidence="2">Uncharacterized protein YyaL (SSP411 family)</fullName>
    </submittedName>
</protein>
<dbReference type="InterPro" id="IPR014512">
    <property type="entry name" value="O_gly_hydro"/>
</dbReference>
<reference evidence="2 3" key="1">
    <citation type="submission" date="2021-01" db="EMBL/GenBank/DDBJ databases">
        <title>Genomic Encyclopedia of Type Strains, Phase IV (KMG-IV): sequencing the most valuable type-strain genomes for metagenomic binning, comparative biology and taxonomic classification.</title>
        <authorList>
            <person name="Goeker M."/>
        </authorList>
    </citation>
    <scope>NUCLEOTIDE SEQUENCE [LARGE SCALE GENOMIC DNA]</scope>
    <source>
        <strain evidence="2 3">DSM 105482</strain>
    </source>
</reference>
<dbReference type="RefSeq" id="WP_204539483.1">
    <property type="nucleotide sequence ID" value="NZ_JAFBFI010000003.1"/>
</dbReference>
<dbReference type="Pfam" id="PF03663">
    <property type="entry name" value="Glyco_hydro_76"/>
    <property type="match status" value="1"/>
</dbReference>
<gene>
    <name evidence="2" type="ORF">JOC77_001025</name>
</gene>
<dbReference type="InterPro" id="IPR008928">
    <property type="entry name" value="6-hairpin_glycosidase_sf"/>
</dbReference>
<keyword evidence="1" id="KW-0732">Signal</keyword>
<organism evidence="2 3">
    <name type="scientific">Peribacillus deserti</name>
    <dbReference type="NCBI Taxonomy" id="673318"/>
    <lineage>
        <taxon>Bacteria</taxon>
        <taxon>Bacillati</taxon>
        <taxon>Bacillota</taxon>
        <taxon>Bacilli</taxon>
        <taxon>Bacillales</taxon>
        <taxon>Bacillaceae</taxon>
        <taxon>Peribacillus</taxon>
    </lineage>
</organism>
<feature type="chain" id="PRO_5046463886" evidence="1">
    <location>
        <begin position="22"/>
        <end position="379"/>
    </location>
</feature>
<dbReference type="SUPFAM" id="SSF48208">
    <property type="entry name" value="Six-hairpin glycosidases"/>
    <property type="match status" value="1"/>
</dbReference>
<proteinExistence type="predicted"/>
<accession>A0ABS2QER6</accession>
<sequence length="379" mass="43773">MPKFLKTCLVLTLVAMITLLAAPGTSTLAASHQKKNTMRAIATYESLQKYFYQPSAKLYTEEYPRHGGNPYSYVWPFSRAMAATIDMTRLPKIGKAYVSDRNERLQGLDLYWNHETNPAGYDSYVRPPIGQGGDKFYDDNDWIALNFLKLYQLTGDQSALQRAKDIFKLQVFGWDTDPSHPYPGGVFWTQAPWSQDRNTISNAPVAQIGLYLYQITGDPYYFDWAKKAYDWVNNSMLAPNGLYWDHVDLKGNIEKTQWTYNQGMMIGANVLFYLTTGDKKYLERAETLAEKSLQYYGDTQLYKNPPEFNAIFFENLQLLDSVKHNNKYRKYTQAYADKMWDTVRNPETGLFQRDPQKSVPLIEQAAMVEIYANLAYKNQ</sequence>